<protein>
    <submittedName>
        <fullName evidence="1">Uncharacterized protein</fullName>
    </submittedName>
</protein>
<gene>
    <name evidence="1" type="ORF">ACFQ63_16550</name>
</gene>
<accession>A0ABW6IUK2</accession>
<organism evidence="1 2">
    <name type="scientific">Streptomyces wedmorensis</name>
    <dbReference type="NCBI Taxonomy" id="43759"/>
    <lineage>
        <taxon>Bacteria</taxon>
        <taxon>Bacillati</taxon>
        <taxon>Actinomycetota</taxon>
        <taxon>Actinomycetes</taxon>
        <taxon>Kitasatosporales</taxon>
        <taxon>Streptomycetaceae</taxon>
        <taxon>Streptomyces</taxon>
    </lineage>
</organism>
<reference evidence="1 2" key="1">
    <citation type="submission" date="2024-09" db="EMBL/GenBank/DDBJ databases">
        <title>The Natural Products Discovery Center: Release of the First 8490 Sequenced Strains for Exploring Actinobacteria Biosynthetic Diversity.</title>
        <authorList>
            <person name="Kalkreuter E."/>
            <person name="Kautsar S.A."/>
            <person name="Yang D."/>
            <person name="Bader C.D."/>
            <person name="Teijaro C.N."/>
            <person name="Fluegel L."/>
            <person name="Davis C.M."/>
            <person name="Simpson J.R."/>
            <person name="Lauterbach L."/>
            <person name="Steele A.D."/>
            <person name="Gui C."/>
            <person name="Meng S."/>
            <person name="Li G."/>
            <person name="Viehrig K."/>
            <person name="Ye F."/>
            <person name="Su P."/>
            <person name="Kiefer A.F."/>
            <person name="Nichols A."/>
            <person name="Cepeda A.J."/>
            <person name="Yan W."/>
            <person name="Fan B."/>
            <person name="Jiang Y."/>
            <person name="Adhikari A."/>
            <person name="Zheng C.-J."/>
            <person name="Schuster L."/>
            <person name="Cowan T.M."/>
            <person name="Smanski M.J."/>
            <person name="Chevrette M.G."/>
            <person name="De Carvalho L.P.S."/>
            <person name="Shen B."/>
        </authorList>
    </citation>
    <scope>NUCLEOTIDE SEQUENCE [LARGE SCALE GENOMIC DNA]</scope>
    <source>
        <strain evidence="1 2">NPDC056472</strain>
    </source>
</reference>
<proteinExistence type="predicted"/>
<dbReference type="EMBL" id="JBHTRV010000011">
    <property type="protein sequence ID" value="MFE5981311.1"/>
    <property type="molecule type" value="Genomic_DNA"/>
</dbReference>
<keyword evidence="2" id="KW-1185">Reference proteome</keyword>
<dbReference type="RefSeq" id="WP_362561384.1">
    <property type="nucleotide sequence ID" value="NZ_JBEZXO010000014.1"/>
</dbReference>
<comment type="caution">
    <text evidence="1">The sequence shown here is derived from an EMBL/GenBank/DDBJ whole genome shotgun (WGS) entry which is preliminary data.</text>
</comment>
<evidence type="ECO:0000313" key="1">
    <source>
        <dbReference type="EMBL" id="MFE5981311.1"/>
    </source>
</evidence>
<name>A0ABW6IUK2_STRWE</name>
<dbReference type="Proteomes" id="UP001600424">
    <property type="component" value="Unassembled WGS sequence"/>
</dbReference>
<sequence>MKDHCLPSSDFVAPVVVPGNQRTTNVYRLKYDPAAEAVHEAMPATSSEALTLALAAACSDPIGATEPYGEDDGVIRMLVTDAAFAVLLVGDTLKAVTVLQISYYD</sequence>
<evidence type="ECO:0000313" key="2">
    <source>
        <dbReference type="Proteomes" id="UP001600424"/>
    </source>
</evidence>